<dbReference type="Proteomes" id="UP001057402">
    <property type="component" value="Chromosome 6"/>
</dbReference>
<protein>
    <submittedName>
        <fullName evidence="1">Uncharacterized protein</fullName>
    </submittedName>
</protein>
<sequence>MAGPGDLSVPSKELSLSTPAGPVISEANATEDADIDGLNCRELSNNGASAGPSVLAERLSQDGYNWRKYGQKHVKGCEFPHSYYKCTYPNCEVKKLFEQSPGGQITEIIYKGTQNHLKPQASRSITAGGMAPLQPQEDRSYKFSFPTSDRSPPAFGDSNGILELSPTAKNETGGEAASAKQNS</sequence>
<evidence type="ECO:0000313" key="2">
    <source>
        <dbReference type="Proteomes" id="UP001057402"/>
    </source>
</evidence>
<name>A0ACB9QF42_9MYRT</name>
<proteinExistence type="predicted"/>
<organism evidence="1 2">
    <name type="scientific">Melastoma candidum</name>
    <dbReference type="NCBI Taxonomy" id="119954"/>
    <lineage>
        <taxon>Eukaryota</taxon>
        <taxon>Viridiplantae</taxon>
        <taxon>Streptophyta</taxon>
        <taxon>Embryophyta</taxon>
        <taxon>Tracheophyta</taxon>
        <taxon>Spermatophyta</taxon>
        <taxon>Magnoliopsida</taxon>
        <taxon>eudicotyledons</taxon>
        <taxon>Gunneridae</taxon>
        <taxon>Pentapetalae</taxon>
        <taxon>rosids</taxon>
        <taxon>malvids</taxon>
        <taxon>Myrtales</taxon>
        <taxon>Melastomataceae</taxon>
        <taxon>Melastomatoideae</taxon>
        <taxon>Melastomateae</taxon>
        <taxon>Melastoma</taxon>
    </lineage>
</organism>
<evidence type="ECO:0000313" key="1">
    <source>
        <dbReference type="EMBL" id="KAI4365096.1"/>
    </source>
</evidence>
<keyword evidence="2" id="KW-1185">Reference proteome</keyword>
<reference evidence="2" key="1">
    <citation type="journal article" date="2023" name="Front. Plant Sci.">
        <title>Chromosomal-level genome assembly of Melastoma candidum provides insights into trichome evolution.</title>
        <authorList>
            <person name="Zhong Y."/>
            <person name="Wu W."/>
            <person name="Sun C."/>
            <person name="Zou P."/>
            <person name="Liu Y."/>
            <person name="Dai S."/>
            <person name="Zhou R."/>
        </authorList>
    </citation>
    <scope>NUCLEOTIDE SEQUENCE [LARGE SCALE GENOMIC DNA]</scope>
</reference>
<accession>A0ACB9QF42</accession>
<comment type="caution">
    <text evidence="1">The sequence shown here is derived from an EMBL/GenBank/DDBJ whole genome shotgun (WGS) entry which is preliminary data.</text>
</comment>
<gene>
    <name evidence="1" type="ORF">MLD38_021115</name>
</gene>
<dbReference type="EMBL" id="CM042885">
    <property type="protein sequence ID" value="KAI4365096.1"/>
    <property type="molecule type" value="Genomic_DNA"/>
</dbReference>